<reference evidence="1" key="1">
    <citation type="submission" date="2014-09" db="EMBL/GenBank/DDBJ databases">
        <authorList>
            <person name="Magalhaes I.L.F."/>
            <person name="Oliveira U."/>
            <person name="Santos F.R."/>
            <person name="Vidigal T.H.D.A."/>
            <person name="Brescovit A.D."/>
            <person name="Santos A.J."/>
        </authorList>
    </citation>
    <scope>NUCLEOTIDE SEQUENCE</scope>
    <source>
        <tissue evidence="1">Shoot tissue taken approximately 20 cm above the soil surface</tissue>
    </source>
</reference>
<proteinExistence type="predicted"/>
<protein>
    <submittedName>
        <fullName evidence="1">Uncharacterized protein</fullName>
    </submittedName>
</protein>
<reference evidence="1" key="2">
    <citation type="journal article" date="2015" name="Data Brief">
        <title>Shoot transcriptome of the giant reed, Arundo donax.</title>
        <authorList>
            <person name="Barrero R.A."/>
            <person name="Guerrero F.D."/>
            <person name="Moolhuijzen P."/>
            <person name="Goolsby J.A."/>
            <person name="Tidwell J."/>
            <person name="Bellgard S.E."/>
            <person name="Bellgard M.I."/>
        </authorList>
    </citation>
    <scope>NUCLEOTIDE SEQUENCE</scope>
    <source>
        <tissue evidence="1">Shoot tissue taken approximately 20 cm above the soil surface</tissue>
    </source>
</reference>
<sequence length="12" mass="1404">MSRIRSPPFSLL</sequence>
<dbReference type="EMBL" id="GBRH01256043">
    <property type="protein sequence ID" value="JAD41852.1"/>
    <property type="molecule type" value="Transcribed_RNA"/>
</dbReference>
<name>A0A0A9A481_ARUDO</name>
<accession>A0A0A9A481</accession>
<organism evidence="1">
    <name type="scientific">Arundo donax</name>
    <name type="common">Giant reed</name>
    <name type="synonym">Donax arundinaceus</name>
    <dbReference type="NCBI Taxonomy" id="35708"/>
    <lineage>
        <taxon>Eukaryota</taxon>
        <taxon>Viridiplantae</taxon>
        <taxon>Streptophyta</taxon>
        <taxon>Embryophyta</taxon>
        <taxon>Tracheophyta</taxon>
        <taxon>Spermatophyta</taxon>
        <taxon>Magnoliopsida</taxon>
        <taxon>Liliopsida</taxon>
        <taxon>Poales</taxon>
        <taxon>Poaceae</taxon>
        <taxon>PACMAD clade</taxon>
        <taxon>Arundinoideae</taxon>
        <taxon>Arundineae</taxon>
        <taxon>Arundo</taxon>
    </lineage>
</organism>
<evidence type="ECO:0000313" key="1">
    <source>
        <dbReference type="EMBL" id="JAD41852.1"/>
    </source>
</evidence>